<dbReference type="NCBIfam" id="TIGR04433">
    <property type="entry name" value="UrcA_uranyl"/>
    <property type="match status" value="1"/>
</dbReference>
<evidence type="ECO:0000313" key="2">
    <source>
        <dbReference type="EMBL" id="RVQ69307.1"/>
    </source>
</evidence>
<dbReference type="EMBL" id="RXOL01000001">
    <property type="protein sequence ID" value="RVQ69307.1"/>
    <property type="molecule type" value="Genomic_DNA"/>
</dbReference>
<reference evidence="2 3" key="1">
    <citation type="submission" date="2018-12" db="EMBL/GenBank/DDBJ databases">
        <title>Croceicoccus ponticola sp. nov., a lipolytic bacterium isolated from seawater.</title>
        <authorList>
            <person name="Yoon J.-H."/>
        </authorList>
    </citation>
    <scope>NUCLEOTIDE SEQUENCE [LARGE SCALE GENOMIC DNA]</scope>
    <source>
        <strain evidence="2 3">GM-16</strain>
    </source>
</reference>
<dbReference type="RefSeq" id="WP_127611499.1">
    <property type="nucleotide sequence ID" value="NZ_RXOL01000001.1"/>
</dbReference>
<accession>A0A437H0Y6</accession>
<proteinExistence type="predicted"/>
<keyword evidence="1" id="KW-0732">Signal</keyword>
<comment type="caution">
    <text evidence="2">The sequence shown here is derived from an EMBL/GenBank/DDBJ whole genome shotgun (WGS) entry which is preliminary data.</text>
</comment>
<dbReference type="AlphaFoldDB" id="A0A437H0Y6"/>
<name>A0A437H0Y6_9SPHN</name>
<protein>
    <submittedName>
        <fullName evidence="2">UrcA family protein</fullName>
    </submittedName>
</protein>
<dbReference type="OrthoDB" id="9857199at2"/>
<organism evidence="2 3">
    <name type="scientific">Croceicoccus ponticola</name>
    <dbReference type="NCBI Taxonomy" id="2217664"/>
    <lineage>
        <taxon>Bacteria</taxon>
        <taxon>Pseudomonadati</taxon>
        <taxon>Pseudomonadota</taxon>
        <taxon>Alphaproteobacteria</taxon>
        <taxon>Sphingomonadales</taxon>
        <taxon>Erythrobacteraceae</taxon>
        <taxon>Croceicoccus</taxon>
    </lineage>
</organism>
<sequence>MAKFFKYGVVIVAAFPLLCSPSAFAQPADTQEIMVIAPQVTVEKERARGAMMGKVLVYSVQRTVSFADLDLRSDSGVQTLKDRIRDAAKSGCDQISKDYPLVTDDSCMRIAVSNGMSQADQVISRARG</sequence>
<dbReference type="InterPro" id="IPR030972">
    <property type="entry name" value="UrcA_uranyl"/>
</dbReference>
<evidence type="ECO:0000256" key="1">
    <source>
        <dbReference type="SAM" id="SignalP"/>
    </source>
</evidence>
<evidence type="ECO:0000313" key="3">
    <source>
        <dbReference type="Proteomes" id="UP000283003"/>
    </source>
</evidence>
<dbReference type="Proteomes" id="UP000283003">
    <property type="component" value="Unassembled WGS sequence"/>
</dbReference>
<gene>
    <name evidence="2" type="ORF">EKN06_03730</name>
</gene>
<feature type="chain" id="PRO_5019288241" evidence="1">
    <location>
        <begin position="26"/>
        <end position="128"/>
    </location>
</feature>
<keyword evidence="3" id="KW-1185">Reference proteome</keyword>
<feature type="signal peptide" evidence="1">
    <location>
        <begin position="1"/>
        <end position="25"/>
    </location>
</feature>